<accession>A0ACC2VNL9</accession>
<comment type="caution">
    <text evidence="1">The sequence shown here is derived from an EMBL/GenBank/DDBJ whole genome shotgun (WGS) entry which is preliminary data.</text>
</comment>
<reference evidence="1" key="1">
    <citation type="submission" date="2023-04" db="EMBL/GenBank/DDBJ databases">
        <title>Draft Genome sequencing of Naganishia species isolated from polar environments using Oxford Nanopore Technology.</title>
        <authorList>
            <person name="Leo P."/>
            <person name="Venkateswaran K."/>
        </authorList>
    </citation>
    <scope>NUCLEOTIDE SEQUENCE</scope>
    <source>
        <strain evidence="1">MNA-CCFEE 5261</strain>
    </source>
</reference>
<evidence type="ECO:0000313" key="2">
    <source>
        <dbReference type="Proteomes" id="UP001241377"/>
    </source>
</evidence>
<sequence length="822" mass="90615">MNSTIAQHSKESAGERKEELDIPILGRPLFAVGEGTTSSYGYPPTSAGPSNGGLQSAGDRSSNSTARSKPAAHDGRDISLASDDGSRTSKIDTNLVTPVSQEEEHLAHLRQKGKEPSAVHRPVKSFSLPPWAIETTLEPWNIQSHSTQLDGKTESYDRSLPNGVARTGDTAVVDSSSEESISSPIPASESPFTDNAAVIEPHRPPHLVVEPPKTLPLEVTVDSPTTDGYFPSTLKIDTSKNTAAGPLSAISTPYTMYQTFATDPIHQNTVPHTPRQLHPRSLSSHLAKHPKDSAERAIRKTYPKPNPILRFLHRFKVRHDVIIGMSDQEMARFERKDGKKRRRLAGWRLAEEDTAEDRIGEDGVERPVVSELFWKFSLSKVYMSIMPTLQRDPLSGLVAPPLIGSTGTMPLTIISLIPDIMRHYRDVIVRAEKEVFLVTNYWQPSNSVETITRAFRELSDITLKKAKPGEKPQKVVIKLIYDRGSVEQLWNAHAPVKPKDMIALKIPLPEEIPGIDLQVINFHRVLLGTFHAKFLIVDRRVALINSNNIQDRPNLELMTHLEGPIVDSFYETALHSWYNKLEPILPCIGTAYQPPPGGYRFGGNNPYFAEIEVVQAAKAARKLLRRETAAQDDSHFEEGFMMTVRRAMERAAVAGGERWDEFLASHTGDENPLQMLKGRVRAGFASRPGSRRPSNELLPKMPQRRASAPMISTHTTREMSTVDSVVPSINQQTSTLVDSVELPPTAQSPPKKAFKHPPKQLTIAEPAPPSTRLRREAEAATNPDTTTTGDNAGGTSSSSSGAAGRARSGSQRMHALSEKFSE</sequence>
<proteinExistence type="predicted"/>
<dbReference type="EMBL" id="JASBWR010000062">
    <property type="protein sequence ID" value="KAJ9100753.1"/>
    <property type="molecule type" value="Genomic_DNA"/>
</dbReference>
<keyword evidence="2" id="KW-1185">Reference proteome</keyword>
<evidence type="ECO:0000313" key="1">
    <source>
        <dbReference type="EMBL" id="KAJ9100753.1"/>
    </source>
</evidence>
<gene>
    <name evidence="1" type="ORF">QFC19_005492</name>
</gene>
<protein>
    <submittedName>
        <fullName evidence="1">Uncharacterized protein</fullName>
    </submittedName>
</protein>
<dbReference type="Proteomes" id="UP001241377">
    <property type="component" value="Unassembled WGS sequence"/>
</dbReference>
<organism evidence="1 2">
    <name type="scientific">Naganishia cerealis</name>
    <dbReference type="NCBI Taxonomy" id="610337"/>
    <lineage>
        <taxon>Eukaryota</taxon>
        <taxon>Fungi</taxon>
        <taxon>Dikarya</taxon>
        <taxon>Basidiomycota</taxon>
        <taxon>Agaricomycotina</taxon>
        <taxon>Tremellomycetes</taxon>
        <taxon>Filobasidiales</taxon>
        <taxon>Filobasidiaceae</taxon>
        <taxon>Naganishia</taxon>
    </lineage>
</organism>
<name>A0ACC2VNL9_9TREE</name>